<dbReference type="InterPro" id="IPR046335">
    <property type="entry name" value="LacI/GalR-like_sensor"/>
</dbReference>
<gene>
    <name evidence="3" type="ORF">ACFSJ0_20805</name>
</gene>
<evidence type="ECO:0000256" key="1">
    <source>
        <dbReference type="SAM" id="MobiDB-lite"/>
    </source>
</evidence>
<dbReference type="RefSeq" id="WP_219535142.1">
    <property type="nucleotide sequence ID" value="NZ_JAHKRM010000025.1"/>
</dbReference>
<dbReference type="InterPro" id="IPR000843">
    <property type="entry name" value="HTH_LacI"/>
</dbReference>
<comment type="caution">
    <text evidence="3">The sequence shown here is derived from an EMBL/GenBank/DDBJ whole genome shotgun (WGS) entry which is preliminary data.</text>
</comment>
<feature type="compositionally biased region" description="Polar residues" evidence="1">
    <location>
        <begin position="310"/>
        <end position="319"/>
    </location>
</feature>
<reference evidence="4" key="1">
    <citation type="journal article" date="2019" name="Int. J. Syst. Evol. Microbiol.">
        <title>The Global Catalogue of Microorganisms (GCM) 10K type strain sequencing project: providing services to taxonomists for standard genome sequencing and annotation.</title>
        <authorList>
            <consortium name="The Broad Institute Genomics Platform"/>
            <consortium name="The Broad Institute Genome Sequencing Center for Infectious Disease"/>
            <person name="Wu L."/>
            <person name="Ma J."/>
        </authorList>
    </citation>
    <scope>NUCLEOTIDE SEQUENCE [LARGE SCALE GENOMIC DNA]</scope>
    <source>
        <strain evidence="4">CGMCC 1.15399</strain>
    </source>
</reference>
<evidence type="ECO:0000259" key="2">
    <source>
        <dbReference type="PROSITE" id="PS50932"/>
    </source>
</evidence>
<dbReference type="PROSITE" id="PS50932">
    <property type="entry name" value="HTH_LACI_2"/>
    <property type="match status" value="1"/>
</dbReference>
<evidence type="ECO:0000313" key="3">
    <source>
        <dbReference type="EMBL" id="MFD1539508.1"/>
    </source>
</evidence>
<feature type="region of interest" description="Disordered" evidence="1">
    <location>
        <begin position="306"/>
        <end position="327"/>
    </location>
</feature>
<dbReference type="PANTHER" id="PTHR30146:SF153">
    <property type="entry name" value="LACTOSE OPERON REPRESSOR"/>
    <property type="match status" value="1"/>
</dbReference>
<accession>A0ABW4GAG5</accession>
<dbReference type="Proteomes" id="UP001597097">
    <property type="component" value="Unassembled WGS sequence"/>
</dbReference>
<dbReference type="EMBL" id="JBHUCM010000017">
    <property type="protein sequence ID" value="MFD1539508.1"/>
    <property type="molecule type" value="Genomic_DNA"/>
</dbReference>
<dbReference type="PANTHER" id="PTHR30146">
    <property type="entry name" value="LACI-RELATED TRANSCRIPTIONAL REPRESSOR"/>
    <property type="match status" value="1"/>
</dbReference>
<dbReference type="CDD" id="cd01392">
    <property type="entry name" value="HTH_LacI"/>
    <property type="match status" value="1"/>
</dbReference>
<evidence type="ECO:0000313" key="4">
    <source>
        <dbReference type="Proteomes" id="UP001597097"/>
    </source>
</evidence>
<organism evidence="3 4">
    <name type="scientific">Nonomuraea guangzhouensis</name>
    <dbReference type="NCBI Taxonomy" id="1291555"/>
    <lineage>
        <taxon>Bacteria</taxon>
        <taxon>Bacillati</taxon>
        <taxon>Actinomycetota</taxon>
        <taxon>Actinomycetes</taxon>
        <taxon>Streptosporangiales</taxon>
        <taxon>Streptosporangiaceae</taxon>
        <taxon>Nonomuraea</taxon>
    </lineage>
</organism>
<dbReference type="Pfam" id="PF00356">
    <property type="entry name" value="LacI"/>
    <property type="match status" value="1"/>
</dbReference>
<dbReference type="Pfam" id="PF13377">
    <property type="entry name" value="Peripla_BP_3"/>
    <property type="match status" value="1"/>
</dbReference>
<proteinExistence type="predicted"/>
<feature type="domain" description="HTH lacI-type" evidence="2">
    <location>
        <begin position="8"/>
        <end position="64"/>
    </location>
</feature>
<sequence>MAARQRRITSIDVAREAGVSQTTVSYVLNNVPHQKISEATRRRIFAAVDKLNYAPSAAARTLRRGRSDLVLVVLADVPLGTALAQIVEHLTDELERHGLTAITRRERRLPVTALAGELEPVAIVSFTPISAEDQASLRAAGIRVVSARLDGSGENILTVPQNEIGRLQAGHLAATGRRRIGYAAPDDPRVREFYDLRLGGVRQACAELGLEPPDVREVPLDAATAAEVAVTWHAAGVDGVCAYNDEIAFALLAGMRTAGLTAPGDLAVIGVDDIPLAPFAVPPLTTVNQHTQTLAGHLTEMILRADGAGSPQSPRTETASLVIRESA</sequence>
<protein>
    <submittedName>
        <fullName evidence="3">LacI family DNA-binding transcriptional regulator</fullName>
    </submittedName>
</protein>
<dbReference type="GO" id="GO:0003677">
    <property type="term" value="F:DNA binding"/>
    <property type="evidence" value="ECO:0007669"/>
    <property type="project" value="UniProtKB-KW"/>
</dbReference>
<dbReference type="SMART" id="SM00354">
    <property type="entry name" value="HTH_LACI"/>
    <property type="match status" value="1"/>
</dbReference>
<keyword evidence="4" id="KW-1185">Reference proteome</keyword>
<name>A0ABW4GAG5_9ACTN</name>
<keyword evidence="3" id="KW-0238">DNA-binding</keyword>